<organism evidence="2">
    <name type="scientific">hydrothermal vent metagenome</name>
    <dbReference type="NCBI Taxonomy" id="652676"/>
    <lineage>
        <taxon>unclassified sequences</taxon>
        <taxon>metagenomes</taxon>
        <taxon>ecological metagenomes</taxon>
    </lineage>
</organism>
<protein>
    <recommendedName>
        <fullName evidence="1">ABC-type transport auxiliary lipoprotein component domain-containing protein</fullName>
    </recommendedName>
</protein>
<feature type="domain" description="ABC-type transport auxiliary lipoprotein component" evidence="1">
    <location>
        <begin position="38"/>
        <end position="188"/>
    </location>
</feature>
<dbReference type="InterPro" id="IPR005586">
    <property type="entry name" value="ABC_trans_aux"/>
</dbReference>
<evidence type="ECO:0000313" key="2">
    <source>
        <dbReference type="EMBL" id="SFV54115.1"/>
    </source>
</evidence>
<dbReference type="Gene3D" id="3.40.50.10610">
    <property type="entry name" value="ABC-type transport auxiliary lipoprotein component"/>
    <property type="match status" value="1"/>
</dbReference>
<reference evidence="2" key="1">
    <citation type="submission" date="2016-10" db="EMBL/GenBank/DDBJ databases">
        <authorList>
            <person name="de Groot N.N."/>
        </authorList>
    </citation>
    <scope>NUCLEOTIDE SEQUENCE</scope>
</reference>
<sequence>MIRYLILIVILLFMTACSSKIAAPIHIYSLGTVHIVPESSGKDHQKTIKVSFPQTLKEKISNKMNYSYSPDDQGVYLNSQWSNNSGKLIQGNIIEALVKSRLFKAVLPYESTAGEDLRLESNIFDFSHHVRGDASYAVVSIQFSLIDTDTGKLIKTKRFSYKEDTQTTDAKGYVEATRRAMNRLSKDLVRWLR</sequence>
<evidence type="ECO:0000259" key="1">
    <source>
        <dbReference type="Pfam" id="PF03886"/>
    </source>
</evidence>
<dbReference type="EMBL" id="FPHD01000024">
    <property type="protein sequence ID" value="SFV54115.1"/>
    <property type="molecule type" value="Genomic_DNA"/>
</dbReference>
<gene>
    <name evidence="2" type="ORF">MNB_SV-8-353</name>
</gene>
<dbReference type="AlphaFoldDB" id="A0A1W1BKU3"/>
<proteinExistence type="predicted"/>
<accession>A0A1W1BKU3</accession>
<dbReference type="Pfam" id="PF03886">
    <property type="entry name" value="ABC_trans_aux"/>
    <property type="match status" value="1"/>
</dbReference>
<name>A0A1W1BKU3_9ZZZZ</name>
<dbReference type="SUPFAM" id="SSF159594">
    <property type="entry name" value="XCC0632-like"/>
    <property type="match status" value="1"/>
</dbReference>
<dbReference type="PROSITE" id="PS51257">
    <property type="entry name" value="PROKAR_LIPOPROTEIN"/>
    <property type="match status" value="1"/>
</dbReference>